<dbReference type="InterPro" id="IPR004256">
    <property type="entry name" value="DUF234"/>
</dbReference>
<dbReference type="EMBL" id="JAVDZE010000005">
    <property type="protein sequence ID" value="MDV3104576.1"/>
    <property type="molecule type" value="Genomic_DNA"/>
</dbReference>
<dbReference type="Pfam" id="PF03008">
    <property type="entry name" value="DUF234"/>
    <property type="match status" value="1"/>
</dbReference>
<dbReference type="SUPFAM" id="SSF46785">
    <property type="entry name" value="Winged helix' DNA-binding domain"/>
    <property type="match status" value="1"/>
</dbReference>
<feature type="domain" description="DUF234" evidence="1">
    <location>
        <begin position="60"/>
        <end position="111"/>
    </location>
</feature>
<organism evidence="2 3">
    <name type="scientific">Thermococcus waiotapuensis</name>
    <dbReference type="NCBI Taxonomy" id="90909"/>
    <lineage>
        <taxon>Archaea</taxon>
        <taxon>Methanobacteriati</taxon>
        <taxon>Methanobacteriota</taxon>
        <taxon>Thermococci</taxon>
        <taxon>Thermococcales</taxon>
        <taxon>Thermococcaceae</taxon>
        <taxon>Thermococcus</taxon>
    </lineage>
</organism>
<accession>A0AAE4NWH2</accession>
<dbReference type="InterPro" id="IPR036390">
    <property type="entry name" value="WH_DNA-bd_sf"/>
</dbReference>
<reference evidence="2 3" key="1">
    <citation type="submission" date="2023-08" db="EMBL/GenBank/DDBJ databases">
        <title>Draft genome sequence of Thermococcus waiotapuensis WT1T, a thermophilic sulphur-dependent archaeon from order Thermococcales.</title>
        <authorList>
            <person name="Manners S.H."/>
            <person name="Carere C.R."/>
            <person name="Dhami M.K."/>
            <person name="Dobson R.C.J."/>
            <person name="Stott M.B."/>
        </authorList>
    </citation>
    <scope>NUCLEOTIDE SEQUENCE [LARGE SCALE GENOMIC DNA]</scope>
    <source>
        <strain evidence="2 3">WT1</strain>
    </source>
</reference>
<dbReference type="InterPro" id="IPR036388">
    <property type="entry name" value="WH-like_DNA-bd_sf"/>
</dbReference>
<proteinExistence type="predicted"/>
<evidence type="ECO:0000313" key="2">
    <source>
        <dbReference type="EMBL" id="MDV3104576.1"/>
    </source>
</evidence>
<dbReference type="PANTHER" id="PTHR34704">
    <property type="entry name" value="ATPASE"/>
    <property type="match status" value="1"/>
</dbReference>
<sequence>MAHGKTRPSEIAEYAGLDGRKVYPYLENLIHLGFVKRELPIVKKEKRGIYRLRDPMLLTWFSIVPKNRTEIELGLVTHDGVKEDLQRVFGVRFEDFAREFLVELNKVGKAAF</sequence>
<dbReference type="RefSeq" id="WP_315342974.1">
    <property type="nucleotide sequence ID" value="NZ_JAVDZE010000005.1"/>
</dbReference>
<dbReference type="AlphaFoldDB" id="A0AAE4NWH2"/>
<evidence type="ECO:0000313" key="3">
    <source>
        <dbReference type="Proteomes" id="UP001245683"/>
    </source>
</evidence>
<keyword evidence="3" id="KW-1185">Reference proteome</keyword>
<dbReference type="Proteomes" id="UP001245683">
    <property type="component" value="Unassembled WGS sequence"/>
</dbReference>
<gene>
    <name evidence="2" type="ORF">RBI02_08535</name>
</gene>
<name>A0AAE4NWH2_9EURY</name>
<dbReference type="PANTHER" id="PTHR34704:SF1">
    <property type="entry name" value="ATPASE"/>
    <property type="match status" value="1"/>
</dbReference>
<dbReference type="Gene3D" id="1.10.10.10">
    <property type="entry name" value="Winged helix-like DNA-binding domain superfamily/Winged helix DNA-binding domain"/>
    <property type="match status" value="1"/>
</dbReference>
<comment type="caution">
    <text evidence="2">The sequence shown here is derived from an EMBL/GenBank/DDBJ whole genome shotgun (WGS) entry which is preliminary data.</text>
</comment>
<evidence type="ECO:0000259" key="1">
    <source>
        <dbReference type="Pfam" id="PF03008"/>
    </source>
</evidence>
<protein>
    <submittedName>
        <fullName evidence="2">DUF234 domain-containing protein</fullName>
    </submittedName>
</protein>